<feature type="transmembrane region" description="Helical" evidence="7">
    <location>
        <begin position="425"/>
        <end position="441"/>
    </location>
</feature>
<comment type="subcellular location">
    <subcellularLocation>
        <location evidence="1">Cell membrane</location>
        <topology evidence="1">Multi-pass membrane protein</topology>
    </subcellularLocation>
</comment>
<keyword evidence="11" id="KW-1185">Reference proteome</keyword>
<evidence type="ECO:0000259" key="9">
    <source>
        <dbReference type="Pfam" id="PF13515"/>
    </source>
</evidence>
<keyword evidence="5 7" id="KW-0472">Membrane</keyword>
<dbReference type="EMBL" id="JAAGVY010000002">
    <property type="protein sequence ID" value="NEN22379.1"/>
    <property type="molecule type" value="Genomic_DNA"/>
</dbReference>
<evidence type="ECO:0000256" key="2">
    <source>
        <dbReference type="ARBA" id="ARBA00022475"/>
    </source>
</evidence>
<feature type="transmembrane region" description="Helical" evidence="7">
    <location>
        <begin position="447"/>
        <end position="463"/>
    </location>
</feature>
<feature type="transmembrane region" description="Helical" evidence="7">
    <location>
        <begin position="71"/>
        <end position="88"/>
    </location>
</feature>
<feature type="transmembrane region" description="Helical" evidence="7">
    <location>
        <begin position="378"/>
        <end position="395"/>
    </location>
</feature>
<comment type="caution">
    <text evidence="10">The sequence shown here is derived from an EMBL/GenBank/DDBJ whole genome shotgun (WGS) entry which is preliminary data.</text>
</comment>
<feature type="transmembrane region" description="Helical" evidence="7">
    <location>
        <begin position="470"/>
        <end position="486"/>
    </location>
</feature>
<proteinExistence type="inferred from homology"/>
<dbReference type="PANTHER" id="PTHR30509">
    <property type="entry name" value="P-HYDROXYBENZOIC ACID EFFLUX PUMP SUBUNIT-RELATED"/>
    <property type="match status" value="1"/>
</dbReference>
<name>A0A7K3WL68_9FLAO</name>
<evidence type="ECO:0008006" key="12">
    <source>
        <dbReference type="Google" id="ProtNLM"/>
    </source>
</evidence>
<dbReference type="InterPro" id="IPR049453">
    <property type="entry name" value="Memb_transporter_dom"/>
</dbReference>
<evidence type="ECO:0000256" key="1">
    <source>
        <dbReference type="ARBA" id="ARBA00004651"/>
    </source>
</evidence>
<dbReference type="InterPro" id="IPR032692">
    <property type="entry name" value="YccS_N"/>
</dbReference>
<evidence type="ECO:0000256" key="7">
    <source>
        <dbReference type="SAM" id="Phobius"/>
    </source>
</evidence>
<evidence type="ECO:0000256" key="3">
    <source>
        <dbReference type="ARBA" id="ARBA00022692"/>
    </source>
</evidence>
<keyword evidence="2" id="KW-1003">Cell membrane</keyword>
<feature type="domain" description="Integral membrane bound transporter" evidence="9">
    <location>
        <begin position="389"/>
        <end position="509"/>
    </location>
</feature>
<evidence type="ECO:0000256" key="6">
    <source>
        <dbReference type="ARBA" id="ARBA00043993"/>
    </source>
</evidence>
<dbReference type="Proteomes" id="UP000486602">
    <property type="component" value="Unassembled WGS sequence"/>
</dbReference>
<evidence type="ECO:0000259" key="8">
    <source>
        <dbReference type="Pfam" id="PF12805"/>
    </source>
</evidence>
<feature type="transmembrane region" description="Helical" evidence="7">
    <location>
        <begin position="118"/>
        <end position="138"/>
    </location>
</feature>
<comment type="similarity">
    <text evidence="6">Belongs to the YccS/YhfK family.</text>
</comment>
<dbReference type="Pfam" id="PF13515">
    <property type="entry name" value="FUSC_2"/>
    <property type="match status" value="1"/>
</dbReference>
<evidence type="ECO:0000256" key="5">
    <source>
        <dbReference type="ARBA" id="ARBA00023136"/>
    </source>
</evidence>
<sequence length="716" mass="81117">MIGFAITTPILIGLYLGHFEIGLALCFGAFWCSPSDVSGSFRHKKIGILFSAALVMIVSLVGGYLHYEAWISLPIIGIFTFAIAFISVYGFRASLISFSGLLALVLSFAYDVQNLEIWQYSLLVGVGGLWYLLLTMVWHRLSRKAQTEEILSDTYLLTADFLEIRSKLVDPNNDRKTLQTRLHDIQIKLIEHHATLREILMLSRQKSGKSNFEGRRLLIFVQLVEMLETATANPVNYDKMDALFIENPKYVRSFQKIILEMVSQLRGIANAGGDTKKLPKNNKLTECFEQVKSEISEYGQNANGVDYAAYAMLKNLFEYQEKQFVKIKKIKWLLGNPDLEGEEPVDKSVSRLFIVSQDYDPAILVRNFSLRSNIFKHSLRLAVTLMVGYTVGAWFDSQTPYWILLTIIVIMRPGYGLTKTRSKDRIIGTLIGAFLALGLVFLVRHPYAYAALGVVSLVIAFSMVQRNYKASATFVTLSVVFIYAITRPDILNVIQFRIGDTAIGAALSYMAMRWLWPAWGFLEISRNIETSVCANKNFLGQIAHYYQQKGQVPITYKVSRKEAFLETSNLSSAFQRMAQEPKSKQINLPEIYELVELNHTFLSALASLSSYIQFHPTTSASMAFNAAIAKIDQNLALVLQSLKEKPKEKILIGAQDDSFFLEQLEVFQAENTPLMGAINTLQVRDFQEAHLVWEQLRWLYSLSFNMLKITSAIEFD</sequence>
<evidence type="ECO:0000256" key="4">
    <source>
        <dbReference type="ARBA" id="ARBA00022989"/>
    </source>
</evidence>
<keyword evidence="3 7" id="KW-0812">Transmembrane</keyword>
<feature type="transmembrane region" description="Helical" evidence="7">
    <location>
        <begin position="46"/>
        <end position="65"/>
    </location>
</feature>
<keyword evidence="4 7" id="KW-1133">Transmembrane helix</keyword>
<evidence type="ECO:0000313" key="10">
    <source>
        <dbReference type="EMBL" id="NEN22379.1"/>
    </source>
</evidence>
<dbReference type="AlphaFoldDB" id="A0A7K3WL68"/>
<gene>
    <name evidence="10" type="ORF">G3O08_02540</name>
</gene>
<feature type="transmembrane region" description="Helical" evidence="7">
    <location>
        <begin position="95"/>
        <end position="112"/>
    </location>
</feature>
<dbReference type="GO" id="GO:0005886">
    <property type="term" value="C:plasma membrane"/>
    <property type="evidence" value="ECO:0007669"/>
    <property type="project" value="UniProtKB-SubCell"/>
</dbReference>
<reference evidence="10 11" key="1">
    <citation type="submission" date="2020-02" db="EMBL/GenBank/DDBJ databases">
        <title>Out from the shadows clarifying the taxonomy of the family Cryomorphaceae and related taxa by utilizing the GTDB taxonomic framework.</title>
        <authorList>
            <person name="Bowman J.P."/>
        </authorList>
    </citation>
    <scope>NUCLEOTIDE SEQUENCE [LARGE SCALE GENOMIC DNA]</scope>
    <source>
        <strain evidence="10 11">QSSC 1-22</strain>
    </source>
</reference>
<dbReference type="Pfam" id="PF12805">
    <property type="entry name" value="FUSC-like"/>
    <property type="match status" value="1"/>
</dbReference>
<protein>
    <recommendedName>
        <fullName evidence="12">Integral membrane protein YccS N-terminal domain-containing protein</fullName>
    </recommendedName>
</protein>
<organism evidence="10 11">
    <name type="scientific">Cryomorpha ignava</name>
    <dbReference type="NCBI Taxonomy" id="101383"/>
    <lineage>
        <taxon>Bacteria</taxon>
        <taxon>Pseudomonadati</taxon>
        <taxon>Bacteroidota</taxon>
        <taxon>Flavobacteriia</taxon>
        <taxon>Flavobacteriales</taxon>
        <taxon>Cryomorphaceae</taxon>
        <taxon>Cryomorpha</taxon>
    </lineage>
</organism>
<evidence type="ECO:0000313" key="11">
    <source>
        <dbReference type="Proteomes" id="UP000486602"/>
    </source>
</evidence>
<dbReference type="PANTHER" id="PTHR30509:SF8">
    <property type="entry name" value="INNER MEMBRANE PROTEIN YCCS"/>
    <property type="match status" value="1"/>
</dbReference>
<accession>A0A7K3WL68</accession>
<feature type="domain" description="Integral membrane protein YccS N-terminal" evidence="8">
    <location>
        <begin position="49"/>
        <end position="318"/>
    </location>
</feature>
<feature type="transmembrane region" description="Helical" evidence="7">
    <location>
        <begin position="12"/>
        <end position="34"/>
    </location>
</feature>